<reference evidence="3" key="1">
    <citation type="submission" date="2016-01" db="EMBL/GenBank/DDBJ databases">
        <authorList>
            <person name="Regsiter A."/>
            <person name="william w."/>
        </authorList>
    </citation>
    <scope>NUCLEOTIDE SEQUENCE [LARGE SCALE GENOMIC DNA]</scope>
    <source>
        <strain evidence="3">CFBP 6623</strain>
    </source>
</reference>
<accession>A0A1S7S2P2</accession>
<feature type="region of interest" description="Disordered" evidence="1">
    <location>
        <begin position="1"/>
        <end position="26"/>
    </location>
</feature>
<gene>
    <name evidence="2" type="ORF">AGR3A_Lc180148</name>
</gene>
<feature type="compositionally biased region" description="Polar residues" evidence="1">
    <location>
        <begin position="1"/>
        <end position="13"/>
    </location>
</feature>
<evidence type="ECO:0000313" key="3">
    <source>
        <dbReference type="Proteomes" id="UP000191988"/>
    </source>
</evidence>
<evidence type="ECO:0000256" key="1">
    <source>
        <dbReference type="SAM" id="MobiDB-lite"/>
    </source>
</evidence>
<protein>
    <submittedName>
        <fullName evidence="2">Uncharacterized protein</fullName>
    </submittedName>
</protein>
<evidence type="ECO:0000313" key="2">
    <source>
        <dbReference type="EMBL" id="CUX61704.1"/>
    </source>
</evidence>
<keyword evidence="3" id="KW-1185">Reference proteome</keyword>
<dbReference type="RefSeq" id="WP_167379199.1">
    <property type="nucleotide sequence ID" value="NZ_LT009724.1"/>
</dbReference>
<dbReference type="STRING" id="1183432.AGR3A_Lc180148"/>
<proteinExistence type="predicted"/>
<name>A0A1S7S2P2_9HYPH</name>
<dbReference type="Proteomes" id="UP000191988">
    <property type="component" value="Unassembled WGS sequence"/>
</dbReference>
<dbReference type="AlphaFoldDB" id="A0A1S7S2P2"/>
<organism evidence="2 3">
    <name type="scientific">Agrobacterium tomkonis CFBP 6623</name>
    <dbReference type="NCBI Taxonomy" id="1183432"/>
    <lineage>
        <taxon>Bacteria</taxon>
        <taxon>Pseudomonadati</taxon>
        <taxon>Pseudomonadota</taxon>
        <taxon>Alphaproteobacteria</taxon>
        <taxon>Hyphomicrobiales</taxon>
        <taxon>Rhizobiaceae</taxon>
        <taxon>Rhizobium/Agrobacterium group</taxon>
        <taxon>Agrobacterium</taxon>
        <taxon>Agrobacterium tumefaciens complex</taxon>
    </lineage>
</organism>
<dbReference type="EMBL" id="FBWK01000054">
    <property type="protein sequence ID" value="CUX61704.1"/>
    <property type="molecule type" value="Genomic_DNA"/>
</dbReference>
<sequence>MKSNSVRNLTGTRKTPAKASAKPTDRGFGEQFALETHLGSKCRQLAEIEAHLAATQE</sequence>